<name>A0AA35V3K3_LACSI</name>
<keyword evidence="7" id="KW-1185">Reference proteome</keyword>
<gene>
    <name evidence="6" type="ORF">LSALG_LOCUS2143</name>
</gene>
<evidence type="ECO:0000256" key="5">
    <source>
        <dbReference type="SAM" id="SignalP"/>
    </source>
</evidence>
<feature type="chain" id="PRO_5041393667" evidence="5">
    <location>
        <begin position="17"/>
        <end position="291"/>
    </location>
</feature>
<dbReference type="PANTHER" id="PTHR22780">
    <property type="entry name" value="ADAPTIN, ALPHA/GAMMA/EPSILON"/>
    <property type="match status" value="1"/>
</dbReference>
<dbReference type="EMBL" id="OX465086">
    <property type="protein sequence ID" value="CAI9261353.1"/>
    <property type="molecule type" value="Genomic_DNA"/>
</dbReference>
<evidence type="ECO:0000313" key="6">
    <source>
        <dbReference type="EMBL" id="CAI9261353.1"/>
    </source>
</evidence>
<dbReference type="GO" id="GO:0012505">
    <property type="term" value="C:endomembrane system"/>
    <property type="evidence" value="ECO:0007669"/>
    <property type="project" value="UniProtKB-SubCell"/>
</dbReference>
<keyword evidence="2" id="KW-0813">Transport</keyword>
<reference evidence="6" key="1">
    <citation type="submission" date="2023-04" db="EMBL/GenBank/DDBJ databases">
        <authorList>
            <person name="Vijverberg K."/>
            <person name="Xiong W."/>
            <person name="Schranz E."/>
        </authorList>
    </citation>
    <scope>NUCLEOTIDE SEQUENCE</scope>
</reference>
<dbReference type="Proteomes" id="UP001177003">
    <property type="component" value="Chromosome 0"/>
</dbReference>
<evidence type="ECO:0000313" key="7">
    <source>
        <dbReference type="Proteomes" id="UP001177003"/>
    </source>
</evidence>
<comment type="subcellular location">
    <subcellularLocation>
        <location evidence="1">Endomembrane system</location>
    </subcellularLocation>
</comment>
<evidence type="ECO:0000256" key="3">
    <source>
        <dbReference type="ARBA" id="ARBA00022927"/>
    </source>
</evidence>
<dbReference type="GO" id="GO:0005737">
    <property type="term" value="C:cytoplasm"/>
    <property type="evidence" value="ECO:0007669"/>
    <property type="project" value="UniProtKB-ARBA"/>
</dbReference>
<evidence type="ECO:0000256" key="4">
    <source>
        <dbReference type="ARBA" id="ARBA00023136"/>
    </source>
</evidence>
<dbReference type="AlphaFoldDB" id="A0AA35V3K3"/>
<keyword evidence="4" id="KW-0472">Membrane</keyword>
<organism evidence="6 7">
    <name type="scientific">Lactuca saligna</name>
    <name type="common">Willowleaf lettuce</name>
    <dbReference type="NCBI Taxonomy" id="75948"/>
    <lineage>
        <taxon>Eukaryota</taxon>
        <taxon>Viridiplantae</taxon>
        <taxon>Streptophyta</taxon>
        <taxon>Embryophyta</taxon>
        <taxon>Tracheophyta</taxon>
        <taxon>Spermatophyta</taxon>
        <taxon>Magnoliopsida</taxon>
        <taxon>eudicotyledons</taxon>
        <taxon>Gunneridae</taxon>
        <taxon>Pentapetalae</taxon>
        <taxon>asterids</taxon>
        <taxon>campanulids</taxon>
        <taxon>Asterales</taxon>
        <taxon>Asteraceae</taxon>
        <taxon>Cichorioideae</taxon>
        <taxon>Cichorieae</taxon>
        <taxon>Lactucinae</taxon>
        <taxon>Lactuca</taxon>
    </lineage>
</organism>
<evidence type="ECO:0000256" key="2">
    <source>
        <dbReference type="ARBA" id="ARBA00022448"/>
    </source>
</evidence>
<dbReference type="InterPro" id="IPR050840">
    <property type="entry name" value="Adaptor_Complx_Large_Subunit"/>
</dbReference>
<proteinExistence type="predicted"/>
<keyword evidence="5" id="KW-0732">Signal</keyword>
<sequence>MLLLLSLIAVPWMLLPKPFSLKAHHNRAHQGDSYVELEGTDESLVEGGHHGSHDHEELFELSEVLRFEKLGQTGGGGGCKFGEKVGPSRSWDRFGEIILVIWAYKNLSLWTCLKMKIRSNETNVKPLTKVLIDYLHVSDQDFKGDLTEKICSIVEKLSPDKISYIDQMLMVLSERLSDISPHMNHNRYGRFVKFILFSDAKKVANIFVLCCGVAFSISIIKTEQAILQCLDVAAKAPHWPIGVDALSARCSKDLELNFAKSYNKLLGALVLKNYERQDATLVSRNSMYIVD</sequence>
<evidence type="ECO:0000256" key="1">
    <source>
        <dbReference type="ARBA" id="ARBA00004308"/>
    </source>
</evidence>
<dbReference type="InterPro" id="IPR016024">
    <property type="entry name" value="ARM-type_fold"/>
</dbReference>
<dbReference type="SUPFAM" id="SSF48371">
    <property type="entry name" value="ARM repeat"/>
    <property type="match status" value="1"/>
</dbReference>
<accession>A0AA35V3K3</accession>
<dbReference type="InterPro" id="IPR011989">
    <property type="entry name" value="ARM-like"/>
</dbReference>
<protein>
    <submittedName>
        <fullName evidence="6">Uncharacterized protein</fullName>
    </submittedName>
</protein>
<dbReference type="GO" id="GO:0015031">
    <property type="term" value="P:protein transport"/>
    <property type="evidence" value="ECO:0007669"/>
    <property type="project" value="UniProtKB-KW"/>
</dbReference>
<dbReference type="Gene3D" id="1.25.10.10">
    <property type="entry name" value="Leucine-rich Repeat Variant"/>
    <property type="match status" value="1"/>
</dbReference>
<keyword evidence="3" id="KW-0653">Protein transport</keyword>
<feature type="signal peptide" evidence="5">
    <location>
        <begin position="1"/>
        <end position="16"/>
    </location>
</feature>